<protein>
    <recommendedName>
        <fullName evidence="3">MULE transposase domain-containing protein</fullName>
    </recommendedName>
</protein>
<keyword evidence="2" id="KW-1185">Reference proteome</keyword>
<dbReference type="EMBL" id="ML769689">
    <property type="protein sequence ID" value="KAE9389605.1"/>
    <property type="molecule type" value="Genomic_DNA"/>
</dbReference>
<reference evidence="1" key="1">
    <citation type="journal article" date="2019" name="Environ. Microbiol.">
        <title>Fungal ecological strategies reflected in gene transcription - a case study of two litter decomposers.</title>
        <authorList>
            <person name="Barbi F."/>
            <person name="Kohler A."/>
            <person name="Barry K."/>
            <person name="Baskaran P."/>
            <person name="Daum C."/>
            <person name="Fauchery L."/>
            <person name="Ihrmark K."/>
            <person name="Kuo A."/>
            <person name="LaButti K."/>
            <person name="Lipzen A."/>
            <person name="Morin E."/>
            <person name="Grigoriev I.V."/>
            <person name="Henrissat B."/>
            <person name="Lindahl B."/>
            <person name="Martin F."/>
        </authorList>
    </citation>
    <scope>NUCLEOTIDE SEQUENCE</scope>
    <source>
        <strain evidence="1">JB14</strain>
    </source>
</reference>
<accession>A0A6A4GX56</accession>
<dbReference type="OrthoDB" id="3032185at2759"/>
<proteinExistence type="predicted"/>
<dbReference type="AlphaFoldDB" id="A0A6A4GX56"/>
<sequence length="130" mass="14570">MYGYPLNIGIGIDNFGSSQNLWYAFHATKDIALQDWVLASHLETAEHPPDVFLSDCALSLISGCAKTIPLSLHLFCLHHLNGNVTTNLQASLGPEWTNFARDFWAAYCAVSLDNFDHLFDHLCTHYPFTI</sequence>
<evidence type="ECO:0000313" key="2">
    <source>
        <dbReference type="Proteomes" id="UP000799118"/>
    </source>
</evidence>
<evidence type="ECO:0008006" key="3">
    <source>
        <dbReference type="Google" id="ProtNLM"/>
    </source>
</evidence>
<gene>
    <name evidence="1" type="ORF">BT96DRAFT_1003077</name>
</gene>
<dbReference type="Proteomes" id="UP000799118">
    <property type="component" value="Unassembled WGS sequence"/>
</dbReference>
<organism evidence="1 2">
    <name type="scientific">Gymnopus androsaceus JB14</name>
    <dbReference type="NCBI Taxonomy" id="1447944"/>
    <lineage>
        <taxon>Eukaryota</taxon>
        <taxon>Fungi</taxon>
        <taxon>Dikarya</taxon>
        <taxon>Basidiomycota</taxon>
        <taxon>Agaricomycotina</taxon>
        <taxon>Agaricomycetes</taxon>
        <taxon>Agaricomycetidae</taxon>
        <taxon>Agaricales</taxon>
        <taxon>Marasmiineae</taxon>
        <taxon>Omphalotaceae</taxon>
        <taxon>Gymnopus</taxon>
    </lineage>
</organism>
<name>A0A6A4GX56_9AGAR</name>
<evidence type="ECO:0000313" key="1">
    <source>
        <dbReference type="EMBL" id="KAE9389605.1"/>
    </source>
</evidence>